<name>A0AAW2WVT8_9LAMI</name>
<reference evidence="1" key="1">
    <citation type="submission" date="2020-06" db="EMBL/GenBank/DDBJ databases">
        <authorList>
            <person name="Li T."/>
            <person name="Hu X."/>
            <person name="Zhang T."/>
            <person name="Song X."/>
            <person name="Zhang H."/>
            <person name="Dai N."/>
            <person name="Sheng W."/>
            <person name="Hou X."/>
            <person name="Wei L."/>
        </authorList>
    </citation>
    <scope>NUCLEOTIDE SEQUENCE</scope>
    <source>
        <strain evidence="1">KEN1</strain>
        <tissue evidence="1">Leaf</tissue>
    </source>
</reference>
<proteinExistence type="predicted"/>
<gene>
    <name evidence="1" type="ORF">Slati_1683200</name>
</gene>
<organism evidence="1">
    <name type="scientific">Sesamum latifolium</name>
    <dbReference type="NCBI Taxonomy" id="2727402"/>
    <lineage>
        <taxon>Eukaryota</taxon>
        <taxon>Viridiplantae</taxon>
        <taxon>Streptophyta</taxon>
        <taxon>Embryophyta</taxon>
        <taxon>Tracheophyta</taxon>
        <taxon>Spermatophyta</taxon>
        <taxon>Magnoliopsida</taxon>
        <taxon>eudicotyledons</taxon>
        <taxon>Gunneridae</taxon>
        <taxon>Pentapetalae</taxon>
        <taxon>asterids</taxon>
        <taxon>lamiids</taxon>
        <taxon>Lamiales</taxon>
        <taxon>Pedaliaceae</taxon>
        <taxon>Sesamum</taxon>
    </lineage>
</organism>
<dbReference type="EMBL" id="JACGWN010000006">
    <property type="protein sequence ID" value="KAL0445553.1"/>
    <property type="molecule type" value="Genomic_DNA"/>
</dbReference>
<accession>A0AAW2WVT8</accession>
<sequence length="86" mass="10410">MEELKSELEEWLARQELLWKQRSKAYWLQEGDRNTTFFHARANERRRRNSIKALKTEEGALTSDCKEIQQIILKHFMQIYGSIRPE</sequence>
<comment type="caution">
    <text evidence="1">The sequence shown here is derived from an EMBL/GenBank/DDBJ whole genome shotgun (WGS) entry which is preliminary data.</text>
</comment>
<dbReference type="AlphaFoldDB" id="A0AAW2WVT8"/>
<protein>
    <submittedName>
        <fullName evidence="1">Uncharacterized protein</fullName>
    </submittedName>
</protein>
<reference evidence="1" key="2">
    <citation type="journal article" date="2024" name="Plant">
        <title>Genomic evolution and insights into agronomic trait innovations of Sesamum species.</title>
        <authorList>
            <person name="Miao H."/>
            <person name="Wang L."/>
            <person name="Qu L."/>
            <person name="Liu H."/>
            <person name="Sun Y."/>
            <person name="Le M."/>
            <person name="Wang Q."/>
            <person name="Wei S."/>
            <person name="Zheng Y."/>
            <person name="Lin W."/>
            <person name="Duan Y."/>
            <person name="Cao H."/>
            <person name="Xiong S."/>
            <person name="Wang X."/>
            <person name="Wei L."/>
            <person name="Li C."/>
            <person name="Ma Q."/>
            <person name="Ju M."/>
            <person name="Zhao R."/>
            <person name="Li G."/>
            <person name="Mu C."/>
            <person name="Tian Q."/>
            <person name="Mei H."/>
            <person name="Zhang T."/>
            <person name="Gao T."/>
            <person name="Zhang H."/>
        </authorList>
    </citation>
    <scope>NUCLEOTIDE SEQUENCE</scope>
    <source>
        <strain evidence="1">KEN1</strain>
    </source>
</reference>
<evidence type="ECO:0000313" key="1">
    <source>
        <dbReference type="EMBL" id="KAL0445553.1"/>
    </source>
</evidence>